<evidence type="ECO:0007829" key="9">
    <source>
        <dbReference type="PDB" id="8GYM"/>
    </source>
</evidence>
<dbReference type="Proteomes" id="UP000009168">
    <property type="component" value="Unassembled WGS sequence"/>
</dbReference>
<dbReference type="GO" id="GO:0046872">
    <property type="term" value="F:metal ion binding"/>
    <property type="evidence" value="ECO:0007669"/>
    <property type="project" value="InterPro"/>
</dbReference>
<proteinExistence type="evidence at protein level"/>
<dbReference type="GO" id="GO:0005739">
    <property type="term" value="C:mitochondrion"/>
    <property type="evidence" value="ECO:0007669"/>
    <property type="project" value="TreeGrafter"/>
</dbReference>
<dbReference type="PDB" id="8B6J">
    <property type="method" value="EM"/>
    <property type="resolution" value="2.80 A"/>
    <property type="chains" value="B/b=1-482"/>
</dbReference>
<organism evidence="4 5">
    <name type="scientific">Tetrahymena thermophila (strain SB210)</name>
    <dbReference type="NCBI Taxonomy" id="312017"/>
    <lineage>
        <taxon>Eukaryota</taxon>
        <taxon>Sar</taxon>
        <taxon>Alveolata</taxon>
        <taxon>Ciliophora</taxon>
        <taxon>Intramacronucleata</taxon>
        <taxon>Oligohymenophorea</taxon>
        <taxon>Hymenostomatida</taxon>
        <taxon>Tetrahymenina</taxon>
        <taxon>Tetrahymenidae</taxon>
        <taxon>Tetrahymena</taxon>
    </lineage>
</organism>
<dbReference type="STRING" id="312017.I7MJ25"/>
<dbReference type="InterPro" id="IPR050361">
    <property type="entry name" value="MPP/UQCRC_Complex"/>
</dbReference>
<reference evidence="5" key="1">
    <citation type="journal article" date="2006" name="PLoS Biol.">
        <title>Macronuclear genome sequence of the ciliate Tetrahymena thermophila, a model eukaryote.</title>
        <authorList>
            <person name="Eisen J.A."/>
            <person name="Coyne R.S."/>
            <person name="Wu M."/>
            <person name="Wu D."/>
            <person name="Thiagarajan M."/>
            <person name="Wortman J.R."/>
            <person name="Badger J.H."/>
            <person name="Ren Q."/>
            <person name="Amedeo P."/>
            <person name="Jones K.M."/>
            <person name="Tallon L.J."/>
            <person name="Delcher A.L."/>
            <person name="Salzberg S.L."/>
            <person name="Silva J.C."/>
            <person name="Haas B.J."/>
            <person name="Majoros W.H."/>
            <person name="Farzad M."/>
            <person name="Carlton J.M."/>
            <person name="Smith R.K. Jr."/>
            <person name="Garg J."/>
            <person name="Pearlman R.E."/>
            <person name="Karrer K.M."/>
            <person name="Sun L."/>
            <person name="Manning G."/>
            <person name="Elde N.C."/>
            <person name="Turkewitz A.P."/>
            <person name="Asai D.J."/>
            <person name="Wilkes D.E."/>
            <person name="Wang Y."/>
            <person name="Cai H."/>
            <person name="Collins K."/>
            <person name="Stewart B.A."/>
            <person name="Lee S.R."/>
            <person name="Wilamowska K."/>
            <person name="Weinberg Z."/>
            <person name="Ruzzo W.L."/>
            <person name="Wloga D."/>
            <person name="Gaertig J."/>
            <person name="Frankel J."/>
            <person name="Tsao C.-C."/>
            <person name="Gorovsky M.A."/>
            <person name="Keeling P.J."/>
            <person name="Waller R.F."/>
            <person name="Patron N.J."/>
            <person name="Cherry J.M."/>
            <person name="Stover N.A."/>
            <person name="Krieger C.J."/>
            <person name="del Toro C."/>
            <person name="Ryder H.F."/>
            <person name="Williamson S.C."/>
            <person name="Barbeau R.A."/>
            <person name="Hamilton E.P."/>
            <person name="Orias E."/>
        </authorList>
    </citation>
    <scope>NUCLEOTIDE SEQUENCE [LARGE SCALE GENOMIC DNA]</scope>
    <source>
        <strain evidence="5">SB210</strain>
    </source>
</reference>
<comment type="function">
    <text evidence="1">Substrate recognition and binding subunit of the essential mitochondrial processing protease (MPP), which cleaves the mitochondrial sequence off newly imported precursors proteins.</text>
</comment>
<dbReference type="SMR" id="I7MJ25"/>
<dbReference type="EMBL" id="GG662429">
    <property type="protein sequence ID" value="EAS04997.2"/>
    <property type="molecule type" value="Genomic_DNA"/>
</dbReference>
<accession>I7MJ25</accession>
<evidence type="ECO:0000313" key="4">
    <source>
        <dbReference type="EMBL" id="EAS04997.2"/>
    </source>
</evidence>
<evidence type="ECO:0000256" key="2">
    <source>
        <dbReference type="ARBA" id="ARBA00007261"/>
    </source>
</evidence>
<dbReference type="eggNOG" id="KOG0960">
    <property type="taxonomic scope" value="Eukaryota"/>
</dbReference>
<keyword evidence="6 7" id="KW-0002">3D-structure</keyword>
<evidence type="ECO:0007829" key="10">
    <source>
        <dbReference type="PDB" id="8GZU"/>
    </source>
</evidence>
<dbReference type="PDB" id="7TGH">
    <property type="method" value="EM"/>
    <property type="resolution" value="2.60 A"/>
    <property type="chains" value="3A/3a=1-482"/>
</dbReference>
<evidence type="ECO:0000256" key="1">
    <source>
        <dbReference type="ARBA" id="ARBA00002123"/>
    </source>
</evidence>
<evidence type="ECO:0007829" key="7">
    <source>
        <dbReference type="PDB" id="8B6J"/>
    </source>
</evidence>
<comment type="similarity">
    <text evidence="2">Belongs to the peptidase M16 family.</text>
</comment>
<dbReference type="PANTHER" id="PTHR11851:SF49">
    <property type="entry name" value="MITOCHONDRIAL-PROCESSING PEPTIDASE SUBUNIT ALPHA"/>
    <property type="match status" value="1"/>
</dbReference>
<dbReference type="OMA" id="LKYHHSP"/>
<dbReference type="Gene3D" id="3.30.830.10">
    <property type="entry name" value="Metalloenzyme, LuxS/M16 peptidase-like"/>
    <property type="match status" value="2"/>
</dbReference>
<dbReference type="EMDB" id="EMD-34403"/>
<keyword evidence="5" id="KW-1185">Reference proteome</keyword>
<sequence>MLSKITQNTLKSLSGQCKQAFSVRKAFYDFIYKDDKSAETYKVTTADPRTPVQGFRGQTAEDVAAKYEVTKLANGVTIITESQTFPSQVDMGILLDVGTRDETNETSGSLLSIKNTYLKTVLNTNETINYGVVQQSGGSFEMEYDQETAYFKANCLAHDATDVFSMVADCALEPRSTVAASVGVEKNQNTHKLESYLKTGELFNESVFKTAYGLKGLGLPLKGLRGNVKNLSSYTLQKFQLENITPNRIFVCAAGVESHQEFVDLVQTKLAQIPSAEGQKTHQREKSEYLGGEVRNLTEESNVTLALLFQSVPWSSADIVAFNVAAALLNNLRLKKNLLQKYAYFDQAEALNFHFTDSGLFGLRTSGSADRAKDILNHSIAELKAIASGVNADELLTAKAALKNSVLSALERQTDRLEETVKNVRTFNKIQHTDYVKQIDSVTADQVAKAVAKVLTSNPTFVAQGSQVNALPTYDAIRNLLK</sequence>
<dbReference type="InterPro" id="IPR011249">
    <property type="entry name" value="Metalloenz_LuxS/M16"/>
</dbReference>
<dbReference type="InParanoid" id="I7MJ25"/>
<dbReference type="PDB" id="8BQS">
    <property type="method" value="EM"/>
    <property type="resolution" value="2.90 A"/>
    <property type="chains" value="B/b=1-482"/>
</dbReference>
<reference evidence="9 10" key="3">
    <citation type="journal article" date="2023" name="Nat. Commun.">
        <title>Structures of Tetrahymena thermophila respiratory megacomplexes on the tubular mitochondrial cristae.</title>
        <authorList>
            <person name="Han F."/>
            <person name="Hu Y."/>
            <person name="Wu M."/>
            <person name="He Z."/>
            <person name="Tian H."/>
            <person name="Zhou L."/>
        </authorList>
    </citation>
    <scope>STRUCTURE BY ELECTRON MICROSCOPY (2.96 ANGSTROMS)</scope>
</reference>
<dbReference type="OrthoDB" id="308727at2759"/>
<dbReference type="EMDB" id="EMD-15868"/>
<reference evidence="7 8" key="4">
    <citation type="journal article" date="2023" name="Nature">
        <title>Structural basis of mitochondrial membrane bending by the I-II-III&lt;sub&gt;2&lt;/sub&gt;-IV&lt;sub&gt;2&lt;/sub&gt; supercomplex.</title>
        <authorList>
            <person name="Muhleip A."/>
            <person name="Flygaard R.K."/>
            <person name="Baradaran R."/>
            <person name="Haapanen O."/>
            <person name="Gruhl T."/>
            <person name="Tobiasson V."/>
            <person name="Marechal A."/>
            <person name="Sharma V."/>
            <person name="Amunts A."/>
        </authorList>
    </citation>
    <scope>STRUCTURE BY ELECTRON MICROSCOPY (2.80 ANGSTROMS)</scope>
</reference>
<dbReference type="RefSeq" id="XP_001025242.2">
    <property type="nucleotide sequence ID" value="XM_001025242.4"/>
</dbReference>
<evidence type="ECO:0007829" key="6">
    <source>
        <dbReference type="PDB" id="7TGH"/>
    </source>
</evidence>
<reference evidence="6" key="2">
    <citation type="journal article" date="2022" name="Science">
        <title>Structures of &lt;i&gt;Tetrahymena&lt;/i&gt;'s respiratory chain reveal the diversity of eukaryotic core metabolism.</title>
        <authorList>
            <person name="Zhou L."/>
            <person name="Maldonado M."/>
            <person name="Padavannil A."/>
            <person name="Guo F."/>
            <person name="Letts J.A."/>
        </authorList>
    </citation>
    <scope>STRUCTURE BY ELECTRON MICROSCOPY (2.60 ANGSTROMS)</scope>
</reference>
<evidence type="ECO:0000313" key="5">
    <source>
        <dbReference type="Proteomes" id="UP000009168"/>
    </source>
</evidence>
<dbReference type="SUPFAM" id="SSF63411">
    <property type="entry name" value="LuxS/MPP-like metallohydrolase"/>
    <property type="match status" value="2"/>
</dbReference>
<protein>
    <submittedName>
        <fullName evidence="4">M16 family peptidase, putative</fullName>
    </submittedName>
</protein>
<name>I7MJ25_TETTS</name>
<dbReference type="KEGG" id="tet:TTHERM_00836690"/>
<dbReference type="HOGENOM" id="CLU_567999_0_0_1"/>
<gene>
    <name evidence="4" type="ORF">TTHERM_00836690</name>
</gene>
<feature type="domain" description="Peptidase M16 C-terminal" evidence="3">
    <location>
        <begin position="234"/>
        <end position="402"/>
    </location>
</feature>
<dbReference type="PDB" id="8GYM">
    <property type="method" value="EM"/>
    <property type="resolution" value="2.96 A"/>
    <property type="chains" value="QA/Qa/qA/qa=1-482"/>
</dbReference>
<dbReference type="PANTHER" id="PTHR11851">
    <property type="entry name" value="METALLOPROTEASE"/>
    <property type="match status" value="1"/>
</dbReference>
<dbReference type="Pfam" id="PF05193">
    <property type="entry name" value="Peptidase_M16_C"/>
    <property type="match status" value="1"/>
</dbReference>
<dbReference type="InterPro" id="IPR007863">
    <property type="entry name" value="Peptidase_M16_C"/>
</dbReference>
<evidence type="ECO:0007829" key="8">
    <source>
        <dbReference type="PDB" id="8BQS"/>
    </source>
</evidence>
<dbReference type="AlphaFoldDB" id="I7MJ25"/>
<dbReference type="EMDB" id="EMD-25882"/>
<dbReference type="EMDB" id="EMD-16184"/>
<dbReference type="FunCoup" id="I7MJ25">
    <property type="interactions" value="676"/>
</dbReference>
<evidence type="ECO:0000259" key="3">
    <source>
        <dbReference type="Pfam" id="PF05193"/>
    </source>
</evidence>
<dbReference type="PDB" id="8GZU">
    <property type="method" value="EM"/>
    <property type="resolution" value="4.18 A"/>
    <property type="chains" value="QA/Qa/qA/qa=1-482"/>
</dbReference>
<dbReference type="GeneID" id="7834380"/>
<dbReference type="EMDB" id="EMD-34373"/>